<dbReference type="PANTHER" id="PTHR44329:SF214">
    <property type="entry name" value="PROTEIN KINASE DOMAIN-CONTAINING PROTEIN"/>
    <property type="match status" value="1"/>
</dbReference>
<evidence type="ECO:0000313" key="3">
    <source>
        <dbReference type="Proteomes" id="UP000236333"/>
    </source>
</evidence>
<proteinExistence type="predicted"/>
<name>A0A2J8A9J3_9CHLO</name>
<dbReference type="Proteomes" id="UP000236333">
    <property type="component" value="Unassembled WGS sequence"/>
</dbReference>
<keyword evidence="2" id="KW-0418">Kinase</keyword>
<dbReference type="InterPro" id="IPR011009">
    <property type="entry name" value="Kinase-like_dom_sf"/>
</dbReference>
<dbReference type="Pfam" id="PF00069">
    <property type="entry name" value="Pkinase"/>
    <property type="match status" value="1"/>
</dbReference>
<gene>
    <name evidence="2" type="ORF">TSOC_004199</name>
</gene>
<keyword evidence="2" id="KW-0808">Transferase</keyword>
<sequence length="205" mass="22042">GSGVVRRGTLLLSSGARVPVAVKLLDTGVDGGGGQPLNAHSRALAQEVHVLSRLDHPNVVRFYGGSLDPHSPFLVEELCEVSLHRVIHEKDSWGAPLHPYGLADVLRMLRDIAAGLAYLHPTVVHRDLKPGNVLLDSNGVAKISDFGLARFKQNTALATTEVDVGTAAYMSPEQFAPAAELKVSDRTDVFALGMTAWELVTRQRP</sequence>
<accession>A0A2J8A9J3</accession>
<dbReference type="GO" id="GO:0004674">
    <property type="term" value="F:protein serine/threonine kinase activity"/>
    <property type="evidence" value="ECO:0007669"/>
    <property type="project" value="TreeGrafter"/>
</dbReference>
<dbReference type="SUPFAM" id="SSF56112">
    <property type="entry name" value="Protein kinase-like (PK-like)"/>
    <property type="match status" value="1"/>
</dbReference>
<dbReference type="InterPro" id="IPR000719">
    <property type="entry name" value="Prot_kinase_dom"/>
</dbReference>
<evidence type="ECO:0000259" key="1">
    <source>
        <dbReference type="PROSITE" id="PS50011"/>
    </source>
</evidence>
<organism evidence="2 3">
    <name type="scientific">Tetrabaena socialis</name>
    <dbReference type="NCBI Taxonomy" id="47790"/>
    <lineage>
        <taxon>Eukaryota</taxon>
        <taxon>Viridiplantae</taxon>
        <taxon>Chlorophyta</taxon>
        <taxon>core chlorophytes</taxon>
        <taxon>Chlorophyceae</taxon>
        <taxon>CS clade</taxon>
        <taxon>Chlamydomonadales</taxon>
        <taxon>Tetrabaenaceae</taxon>
        <taxon>Tetrabaena</taxon>
    </lineage>
</organism>
<dbReference type="InterPro" id="IPR051681">
    <property type="entry name" value="Ser/Thr_Kinases-Pseudokinases"/>
</dbReference>
<keyword evidence="3" id="KW-1185">Reference proteome</keyword>
<feature type="non-terminal residue" evidence="2">
    <location>
        <position position="1"/>
    </location>
</feature>
<evidence type="ECO:0000313" key="2">
    <source>
        <dbReference type="EMBL" id="PNH09153.1"/>
    </source>
</evidence>
<feature type="non-terminal residue" evidence="2">
    <location>
        <position position="205"/>
    </location>
</feature>
<dbReference type="PROSITE" id="PS00108">
    <property type="entry name" value="PROTEIN_KINASE_ST"/>
    <property type="match status" value="1"/>
</dbReference>
<dbReference type="GO" id="GO:0005524">
    <property type="term" value="F:ATP binding"/>
    <property type="evidence" value="ECO:0007669"/>
    <property type="project" value="InterPro"/>
</dbReference>
<dbReference type="Gene3D" id="1.10.510.10">
    <property type="entry name" value="Transferase(Phosphotransferase) domain 1"/>
    <property type="match status" value="1"/>
</dbReference>
<dbReference type="SMART" id="SM00220">
    <property type="entry name" value="S_TKc"/>
    <property type="match status" value="1"/>
</dbReference>
<comment type="caution">
    <text evidence="2">The sequence shown here is derived from an EMBL/GenBank/DDBJ whole genome shotgun (WGS) entry which is preliminary data.</text>
</comment>
<reference evidence="2 3" key="1">
    <citation type="journal article" date="2017" name="Mol. Biol. Evol.">
        <title>The 4-celled Tetrabaena socialis nuclear genome reveals the essential components for genetic control of cell number at the origin of multicellularity in the volvocine lineage.</title>
        <authorList>
            <person name="Featherston J."/>
            <person name="Arakaki Y."/>
            <person name="Hanschen E.R."/>
            <person name="Ferris P.J."/>
            <person name="Michod R.E."/>
            <person name="Olson B.J.S.C."/>
            <person name="Nozaki H."/>
            <person name="Durand P.M."/>
        </authorList>
    </citation>
    <scope>NUCLEOTIDE SEQUENCE [LARGE SCALE GENOMIC DNA]</scope>
    <source>
        <strain evidence="2 3">NIES-571</strain>
    </source>
</reference>
<protein>
    <submittedName>
        <fullName evidence="2">Putative serine/threonine-protein kinase</fullName>
    </submittedName>
</protein>
<feature type="domain" description="Protein kinase" evidence="1">
    <location>
        <begin position="1"/>
        <end position="205"/>
    </location>
</feature>
<dbReference type="AlphaFoldDB" id="A0A2J8A9J3"/>
<dbReference type="InterPro" id="IPR008271">
    <property type="entry name" value="Ser/Thr_kinase_AS"/>
</dbReference>
<dbReference type="PANTHER" id="PTHR44329">
    <property type="entry name" value="SERINE/THREONINE-PROTEIN KINASE TNNI3K-RELATED"/>
    <property type="match status" value="1"/>
</dbReference>
<dbReference type="OrthoDB" id="339325at2759"/>
<dbReference type="PROSITE" id="PS50011">
    <property type="entry name" value="PROTEIN_KINASE_DOM"/>
    <property type="match status" value="1"/>
</dbReference>
<dbReference type="EMBL" id="PGGS01000101">
    <property type="protein sequence ID" value="PNH09153.1"/>
    <property type="molecule type" value="Genomic_DNA"/>
</dbReference>